<dbReference type="Gene3D" id="3.40.50.300">
    <property type="entry name" value="P-loop containing nucleotide triphosphate hydrolases"/>
    <property type="match status" value="1"/>
</dbReference>
<evidence type="ECO:0000313" key="12">
    <source>
        <dbReference type="EMBL" id="MBB3703064.1"/>
    </source>
</evidence>
<evidence type="ECO:0000256" key="5">
    <source>
        <dbReference type="ARBA" id="ARBA00022705"/>
    </source>
</evidence>
<evidence type="ECO:0000256" key="1">
    <source>
        <dbReference type="ARBA" id="ARBA00004496"/>
    </source>
</evidence>
<dbReference type="GO" id="GO:0005524">
    <property type="term" value="F:ATP binding"/>
    <property type="evidence" value="ECO:0007669"/>
    <property type="project" value="UniProtKB-UniRule"/>
</dbReference>
<evidence type="ECO:0000259" key="11">
    <source>
        <dbReference type="Pfam" id="PF02463"/>
    </source>
</evidence>
<reference evidence="12 13" key="1">
    <citation type="submission" date="2020-08" db="EMBL/GenBank/DDBJ databases">
        <title>Genomic Encyclopedia of Type Strains, Phase IV (KMG-IV): sequencing the most valuable type-strain genomes for metagenomic binning, comparative biology and taxonomic classification.</title>
        <authorList>
            <person name="Goeker M."/>
        </authorList>
    </citation>
    <scope>NUCLEOTIDE SEQUENCE [LARGE SCALE GENOMIC DNA]</scope>
    <source>
        <strain evidence="12 13">DSM 22548</strain>
    </source>
</reference>
<comment type="caution">
    <text evidence="12">The sequence shown here is derived from an EMBL/GenBank/DDBJ whole genome shotgun (WGS) entry which is preliminary data.</text>
</comment>
<keyword evidence="4 9" id="KW-0963">Cytoplasm</keyword>
<dbReference type="GO" id="GO:0003697">
    <property type="term" value="F:single-stranded DNA binding"/>
    <property type="evidence" value="ECO:0007669"/>
    <property type="project" value="UniProtKB-UniRule"/>
</dbReference>
<feature type="domain" description="RecF/RecN/SMC N-terminal" evidence="11">
    <location>
        <begin position="3"/>
        <end position="354"/>
    </location>
</feature>
<dbReference type="GO" id="GO:0005737">
    <property type="term" value="C:cytoplasm"/>
    <property type="evidence" value="ECO:0007669"/>
    <property type="project" value="UniProtKB-SubCell"/>
</dbReference>
<keyword evidence="7 9" id="KW-0067">ATP-binding</keyword>
<dbReference type="InterPro" id="IPR018078">
    <property type="entry name" value="DNA-binding_RecF_CS"/>
</dbReference>
<evidence type="ECO:0000256" key="6">
    <source>
        <dbReference type="ARBA" id="ARBA00022741"/>
    </source>
</evidence>
<accession>A0A7W5UF70</accession>
<comment type="function">
    <text evidence="9 10">The RecF protein is involved in DNA metabolism; it is required for DNA replication and normal SOS inducibility. RecF binds preferentially to single-stranded, linear DNA. It also seems to bind ATP.</text>
</comment>
<dbReference type="Proteomes" id="UP000541425">
    <property type="component" value="Unassembled WGS sequence"/>
</dbReference>
<comment type="similarity">
    <text evidence="2 9 10">Belongs to the RecF family.</text>
</comment>
<dbReference type="PROSITE" id="PS00617">
    <property type="entry name" value="RECF_1"/>
    <property type="match status" value="1"/>
</dbReference>
<proteinExistence type="inferred from homology"/>
<evidence type="ECO:0000256" key="10">
    <source>
        <dbReference type="RuleBase" id="RU000578"/>
    </source>
</evidence>
<dbReference type="InterPro" id="IPR001238">
    <property type="entry name" value="DNA-binding_RecF"/>
</dbReference>
<dbReference type="PROSITE" id="PS00618">
    <property type="entry name" value="RECF_2"/>
    <property type="match status" value="1"/>
</dbReference>
<dbReference type="GO" id="GO:0000731">
    <property type="term" value="P:DNA synthesis involved in DNA repair"/>
    <property type="evidence" value="ECO:0007669"/>
    <property type="project" value="TreeGrafter"/>
</dbReference>
<dbReference type="Pfam" id="PF02463">
    <property type="entry name" value="SMC_N"/>
    <property type="match status" value="1"/>
</dbReference>
<evidence type="ECO:0000256" key="3">
    <source>
        <dbReference type="ARBA" id="ARBA00020170"/>
    </source>
</evidence>
<gene>
    <name evidence="9" type="primary">recF</name>
    <name evidence="12" type="ORF">FHS60_001537</name>
</gene>
<keyword evidence="9 10" id="KW-0227">DNA damage</keyword>
<keyword evidence="8 9" id="KW-0238">DNA-binding</keyword>
<dbReference type="GO" id="GO:0009432">
    <property type="term" value="P:SOS response"/>
    <property type="evidence" value="ECO:0007669"/>
    <property type="project" value="UniProtKB-UniRule"/>
</dbReference>
<protein>
    <recommendedName>
        <fullName evidence="3 9">DNA replication and repair protein RecF</fullName>
    </recommendedName>
</protein>
<evidence type="ECO:0000256" key="2">
    <source>
        <dbReference type="ARBA" id="ARBA00008016"/>
    </source>
</evidence>
<sequence length="376" mass="42653">MILKHFSIINFKNLSSVELDFSPKVNCFVGANGMGKTNVLDAIYYLSFLKSSVYTQDSLNIKHNENFFMIQGDYASADGKTETVACSMKAGSHKHVKKNQKEIRRFSEHIGSIPLILISPADSLLVSGSSEERRRFMDMAISQYNAAYLERIIRYEKTLKQRNAILKQAQDEIRNIPTDVIDVLEEMMSEDAQAIYEARADFNQQFLPIFQNIYNQLCNTDKEQVSIEYASHLSRGPLKTQLADCRSKEVILGYSLHGTHKDDLILTLNGYPVKREGSQGQTKTYFIALKLAQFIFLREHLQATSLNNTTTPILLLDDIFDKLDSGRVGKIIDYANGSALGQIFITDTNREHLDLILESANSDYKLFNVKDGEVFE</sequence>
<dbReference type="Gene3D" id="1.20.1050.90">
    <property type="entry name" value="RecF/RecN/SMC, N-terminal domain"/>
    <property type="match status" value="1"/>
</dbReference>
<dbReference type="SUPFAM" id="SSF52540">
    <property type="entry name" value="P-loop containing nucleoside triphosphate hydrolases"/>
    <property type="match status" value="1"/>
</dbReference>
<dbReference type="PANTHER" id="PTHR32182:SF0">
    <property type="entry name" value="DNA REPLICATION AND REPAIR PROTEIN RECF"/>
    <property type="match status" value="1"/>
</dbReference>
<dbReference type="GO" id="GO:0006302">
    <property type="term" value="P:double-strand break repair"/>
    <property type="evidence" value="ECO:0007669"/>
    <property type="project" value="TreeGrafter"/>
</dbReference>
<dbReference type="HAMAP" id="MF_00365">
    <property type="entry name" value="RecF"/>
    <property type="match status" value="1"/>
</dbReference>
<keyword evidence="9 10" id="KW-0234">DNA repair</keyword>
<name>A0A7W5UF70_9BACT</name>
<evidence type="ECO:0000256" key="4">
    <source>
        <dbReference type="ARBA" id="ARBA00022490"/>
    </source>
</evidence>
<dbReference type="GO" id="GO:0006260">
    <property type="term" value="P:DNA replication"/>
    <property type="evidence" value="ECO:0007669"/>
    <property type="project" value="UniProtKB-UniRule"/>
</dbReference>
<dbReference type="PANTHER" id="PTHR32182">
    <property type="entry name" value="DNA REPLICATION AND REPAIR PROTEIN RECF"/>
    <property type="match status" value="1"/>
</dbReference>
<dbReference type="InterPro" id="IPR027417">
    <property type="entry name" value="P-loop_NTPase"/>
</dbReference>
<evidence type="ECO:0000256" key="9">
    <source>
        <dbReference type="HAMAP-Rule" id="MF_00365"/>
    </source>
</evidence>
<dbReference type="AlphaFoldDB" id="A0A7W5UF70"/>
<dbReference type="InterPro" id="IPR042174">
    <property type="entry name" value="RecF_2"/>
</dbReference>
<evidence type="ECO:0000256" key="8">
    <source>
        <dbReference type="ARBA" id="ARBA00023125"/>
    </source>
</evidence>
<dbReference type="EMBL" id="JACICA010000007">
    <property type="protein sequence ID" value="MBB3703064.1"/>
    <property type="molecule type" value="Genomic_DNA"/>
</dbReference>
<dbReference type="NCBIfam" id="TIGR00611">
    <property type="entry name" value="recf"/>
    <property type="match status" value="1"/>
</dbReference>
<dbReference type="RefSeq" id="WP_183697015.1">
    <property type="nucleotide sequence ID" value="NZ_JACICA010000007.1"/>
</dbReference>
<comment type="subcellular location">
    <subcellularLocation>
        <location evidence="1 9 10">Cytoplasm</location>
    </subcellularLocation>
</comment>
<feature type="binding site" evidence="9">
    <location>
        <begin position="30"/>
        <end position="37"/>
    </location>
    <ligand>
        <name>ATP</name>
        <dbReference type="ChEBI" id="CHEBI:30616"/>
    </ligand>
</feature>
<keyword evidence="6 9" id="KW-0547">Nucleotide-binding</keyword>
<evidence type="ECO:0000256" key="7">
    <source>
        <dbReference type="ARBA" id="ARBA00022840"/>
    </source>
</evidence>
<dbReference type="InterPro" id="IPR003395">
    <property type="entry name" value="RecF/RecN/SMC_N"/>
</dbReference>
<keyword evidence="9 10" id="KW-0742">SOS response</keyword>
<keyword evidence="5 9" id="KW-0235">DNA replication</keyword>
<organism evidence="12 13">
    <name type="scientific">Alloprevotella rava</name>
    <dbReference type="NCBI Taxonomy" id="671218"/>
    <lineage>
        <taxon>Bacteria</taxon>
        <taxon>Pseudomonadati</taxon>
        <taxon>Bacteroidota</taxon>
        <taxon>Bacteroidia</taxon>
        <taxon>Bacteroidales</taxon>
        <taxon>Prevotellaceae</taxon>
        <taxon>Alloprevotella</taxon>
    </lineage>
</organism>
<evidence type="ECO:0000313" key="13">
    <source>
        <dbReference type="Proteomes" id="UP000541425"/>
    </source>
</evidence>